<dbReference type="InterPro" id="IPR009057">
    <property type="entry name" value="Homeodomain-like_sf"/>
</dbReference>
<dbReference type="SUPFAM" id="SSF46689">
    <property type="entry name" value="Homeodomain-like"/>
    <property type="match status" value="1"/>
</dbReference>
<dbReference type="Pfam" id="PF00440">
    <property type="entry name" value="TetR_N"/>
    <property type="match status" value="1"/>
</dbReference>
<dbReference type="PROSITE" id="PS50977">
    <property type="entry name" value="HTH_TETR_2"/>
    <property type="match status" value="1"/>
</dbReference>
<reference evidence="4" key="1">
    <citation type="submission" date="2023-03" db="EMBL/GenBank/DDBJ databases">
        <title>Actinorhabdospora filicis NBRC 111898.</title>
        <authorList>
            <person name="Ichikawa N."/>
            <person name="Sato H."/>
            <person name="Tonouchi N."/>
        </authorList>
    </citation>
    <scope>NUCLEOTIDE SEQUENCE</scope>
    <source>
        <strain evidence="4">NBRC 111898</strain>
    </source>
</reference>
<keyword evidence="5" id="KW-1185">Reference proteome</keyword>
<dbReference type="GO" id="GO:0003677">
    <property type="term" value="F:DNA binding"/>
    <property type="evidence" value="ECO:0007669"/>
    <property type="project" value="UniProtKB-UniRule"/>
</dbReference>
<organism evidence="4 5">
    <name type="scientific">Actinorhabdospora filicis</name>
    <dbReference type="NCBI Taxonomy" id="1785913"/>
    <lineage>
        <taxon>Bacteria</taxon>
        <taxon>Bacillati</taxon>
        <taxon>Actinomycetota</taxon>
        <taxon>Actinomycetes</taxon>
        <taxon>Micromonosporales</taxon>
        <taxon>Micromonosporaceae</taxon>
        <taxon>Actinorhabdospora</taxon>
    </lineage>
</organism>
<evidence type="ECO:0000256" key="2">
    <source>
        <dbReference type="PROSITE-ProRule" id="PRU00335"/>
    </source>
</evidence>
<protein>
    <recommendedName>
        <fullName evidence="3">HTH tetR-type domain-containing protein</fullName>
    </recommendedName>
</protein>
<keyword evidence="1 2" id="KW-0238">DNA-binding</keyword>
<evidence type="ECO:0000256" key="1">
    <source>
        <dbReference type="ARBA" id="ARBA00023125"/>
    </source>
</evidence>
<dbReference type="InterPro" id="IPR001647">
    <property type="entry name" value="HTH_TetR"/>
</dbReference>
<dbReference type="RefSeq" id="WP_285666389.1">
    <property type="nucleotide sequence ID" value="NZ_BSTX01000004.1"/>
</dbReference>
<feature type="DNA-binding region" description="H-T-H motif" evidence="2">
    <location>
        <begin position="35"/>
        <end position="54"/>
    </location>
</feature>
<feature type="domain" description="HTH tetR-type" evidence="3">
    <location>
        <begin position="12"/>
        <end position="72"/>
    </location>
</feature>
<proteinExistence type="predicted"/>
<sequence length="179" mass="18932">MPPKFAKRSTATHRRADAIEAGLRVLADLGPTTAAVQQVAAEIGVSPPYVFRLFGGKQGFFVACLDELEDRVRTVFATAATEEPFGEMGARFREHVRDGVFSGLLVQALAAARHDEVIAARCRSLIAGVLEEVAQTTGATDETLAGFLADGALVFMLQAIGADLTEGSRAAVTALRKSV</sequence>
<dbReference type="AlphaFoldDB" id="A0A9W6SRK2"/>
<accession>A0A9W6SRK2</accession>
<evidence type="ECO:0000313" key="4">
    <source>
        <dbReference type="EMBL" id="GLZ81061.1"/>
    </source>
</evidence>
<dbReference type="Proteomes" id="UP001165079">
    <property type="component" value="Unassembled WGS sequence"/>
</dbReference>
<evidence type="ECO:0000259" key="3">
    <source>
        <dbReference type="PROSITE" id="PS50977"/>
    </source>
</evidence>
<dbReference type="Gene3D" id="1.10.357.10">
    <property type="entry name" value="Tetracycline Repressor, domain 2"/>
    <property type="match status" value="1"/>
</dbReference>
<comment type="caution">
    <text evidence="4">The sequence shown here is derived from an EMBL/GenBank/DDBJ whole genome shotgun (WGS) entry which is preliminary data.</text>
</comment>
<evidence type="ECO:0000313" key="5">
    <source>
        <dbReference type="Proteomes" id="UP001165079"/>
    </source>
</evidence>
<gene>
    <name evidence="4" type="ORF">Afil01_58680</name>
</gene>
<dbReference type="EMBL" id="BSTX01000004">
    <property type="protein sequence ID" value="GLZ81061.1"/>
    <property type="molecule type" value="Genomic_DNA"/>
</dbReference>
<name>A0A9W6SRK2_9ACTN</name>